<dbReference type="Pfam" id="PF09044">
    <property type="entry name" value="Kp4"/>
    <property type="match status" value="1"/>
</dbReference>
<evidence type="ECO:0000256" key="1">
    <source>
        <dbReference type="SAM" id="SignalP"/>
    </source>
</evidence>
<organism evidence="3 4">
    <name type="scientific">Sporothrix epigloea</name>
    <dbReference type="NCBI Taxonomy" id="1892477"/>
    <lineage>
        <taxon>Eukaryota</taxon>
        <taxon>Fungi</taxon>
        <taxon>Dikarya</taxon>
        <taxon>Ascomycota</taxon>
        <taxon>Pezizomycotina</taxon>
        <taxon>Sordariomycetes</taxon>
        <taxon>Sordariomycetidae</taxon>
        <taxon>Ophiostomatales</taxon>
        <taxon>Ophiostomataceae</taxon>
        <taxon>Sporothrix</taxon>
    </lineage>
</organism>
<dbReference type="InterPro" id="IPR015131">
    <property type="entry name" value="Killer_tox_Kp4"/>
</dbReference>
<feature type="chain" id="PRO_5046413456" description="Killer toxin Kp4 domain-containing protein" evidence="1">
    <location>
        <begin position="16"/>
        <end position="131"/>
    </location>
</feature>
<proteinExistence type="predicted"/>
<feature type="domain" description="Killer toxin Kp4" evidence="2">
    <location>
        <begin position="4"/>
        <end position="121"/>
    </location>
</feature>
<reference evidence="3 4" key="1">
    <citation type="submission" date="2024-01" db="EMBL/GenBank/DDBJ databases">
        <authorList>
            <person name="Allen C."/>
            <person name="Tagirdzhanova G."/>
        </authorList>
    </citation>
    <scope>NUCLEOTIDE SEQUENCE [LARGE SCALE GENOMIC DNA]</scope>
    <source>
        <strain evidence="3 4">CBS 119000</strain>
    </source>
</reference>
<evidence type="ECO:0000259" key="2">
    <source>
        <dbReference type="Pfam" id="PF09044"/>
    </source>
</evidence>
<dbReference type="SUPFAM" id="SSF55221">
    <property type="entry name" value="Yeast killer toxins"/>
    <property type="match status" value="1"/>
</dbReference>
<dbReference type="Gene3D" id="3.30.430.10">
    <property type="entry name" value="Killer Toxin P4, subunit A"/>
    <property type="match status" value="1"/>
</dbReference>
<evidence type="ECO:0000313" key="4">
    <source>
        <dbReference type="Proteomes" id="UP001642502"/>
    </source>
</evidence>
<accession>A0ABP0DUA3</accession>
<comment type="caution">
    <text evidence="3">The sequence shown here is derived from an EMBL/GenBank/DDBJ whole genome shotgun (WGS) entry which is preliminary data.</text>
</comment>
<feature type="signal peptide" evidence="1">
    <location>
        <begin position="1"/>
        <end position="15"/>
    </location>
</feature>
<keyword evidence="1" id="KW-0732">Signal</keyword>
<sequence length="131" mass="13635">MQLFTLAMYIASATALGINCRGSSFCTLGGAKITDVQGQIGDMIALGYGDRYFNSGDQIACAKGKYESICAFFQNGAGGTAQQAFDYIQNLVDHGCTVCGSVPTQDGNDVSTGELTINAVDSPCCKGNCQC</sequence>
<protein>
    <recommendedName>
        <fullName evidence="2">Killer toxin Kp4 domain-containing protein</fullName>
    </recommendedName>
</protein>
<dbReference type="Proteomes" id="UP001642502">
    <property type="component" value="Unassembled WGS sequence"/>
</dbReference>
<gene>
    <name evidence="3" type="ORF">SEPCBS119000_004088</name>
</gene>
<dbReference type="EMBL" id="CAWUON010000059">
    <property type="protein sequence ID" value="CAK7270436.1"/>
    <property type="molecule type" value="Genomic_DNA"/>
</dbReference>
<keyword evidence="4" id="KW-1185">Reference proteome</keyword>
<name>A0ABP0DUA3_9PEZI</name>
<dbReference type="InterPro" id="IPR011329">
    <property type="entry name" value="Killer_tox_Kp4/SMK"/>
</dbReference>
<evidence type="ECO:0000313" key="3">
    <source>
        <dbReference type="EMBL" id="CAK7270436.1"/>
    </source>
</evidence>